<organism evidence="1 2">
    <name type="scientific">Planomonospora parontospora</name>
    <dbReference type="NCBI Taxonomy" id="58119"/>
    <lineage>
        <taxon>Bacteria</taxon>
        <taxon>Bacillati</taxon>
        <taxon>Actinomycetota</taxon>
        <taxon>Actinomycetes</taxon>
        <taxon>Streptosporangiales</taxon>
        <taxon>Streptosporangiaceae</taxon>
        <taxon>Planomonospora</taxon>
    </lineage>
</organism>
<proteinExistence type="predicted"/>
<comment type="caution">
    <text evidence="1">The sequence shown here is derived from an EMBL/GenBank/DDBJ whole genome shotgun (WGS) entry which is preliminary data.</text>
</comment>
<accession>A0AA37BMF8</accession>
<gene>
    <name evidence="1" type="ORF">GCM10010126_56960</name>
</gene>
<dbReference type="EMBL" id="BMQD01000023">
    <property type="protein sequence ID" value="GGK90096.1"/>
    <property type="molecule type" value="Genomic_DNA"/>
</dbReference>
<reference evidence="1" key="2">
    <citation type="submission" date="2022-09" db="EMBL/GenBank/DDBJ databases">
        <authorList>
            <person name="Sun Q."/>
            <person name="Ohkuma M."/>
        </authorList>
    </citation>
    <scope>NUCLEOTIDE SEQUENCE</scope>
    <source>
        <strain evidence="1">JCM 3093</strain>
    </source>
</reference>
<dbReference type="AlphaFoldDB" id="A0AA37BMF8"/>
<evidence type="ECO:0000313" key="1">
    <source>
        <dbReference type="EMBL" id="GGK90096.1"/>
    </source>
</evidence>
<reference evidence="1" key="1">
    <citation type="journal article" date="2014" name="Int. J. Syst. Evol. Microbiol.">
        <title>Complete genome sequence of Corynebacterium casei LMG S-19264T (=DSM 44701T), isolated from a smear-ripened cheese.</title>
        <authorList>
            <consortium name="US DOE Joint Genome Institute (JGI-PGF)"/>
            <person name="Walter F."/>
            <person name="Albersmeier A."/>
            <person name="Kalinowski J."/>
            <person name="Ruckert C."/>
        </authorList>
    </citation>
    <scope>NUCLEOTIDE SEQUENCE</scope>
    <source>
        <strain evidence="1">JCM 3093</strain>
    </source>
</reference>
<dbReference type="Proteomes" id="UP000627984">
    <property type="component" value="Unassembled WGS sequence"/>
</dbReference>
<protein>
    <submittedName>
        <fullName evidence="1">Uncharacterized protein</fullName>
    </submittedName>
</protein>
<sequence length="174" mass="19284">MAVAQWVVTSVEETTDTSGRIPFWVITYRVPESVADDGVVTYYLPKAALEHRVAEYGLDSVEEALEIALYEPVLGPHQAAGELDMLTPALLRPPEARAQVDQQIAICKENYGVVVTAPSAPPDARVSRATSAARDPLRVIREQTRIDPIRTAALRVELDRIRMTYQRTQEATRG</sequence>
<evidence type="ECO:0000313" key="2">
    <source>
        <dbReference type="Proteomes" id="UP000627984"/>
    </source>
</evidence>
<name>A0AA37BMF8_9ACTN</name>